<feature type="binding site" evidence="13">
    <location>
        <begin position="22"/>
        <end position="23"/>
    </location>
    <ligand>
        <name>phosphoenolpyruvate</name>
        <dbReference type="ChEBI" id="CHEBI:58702"/>
    </ligand>
</feature>
<keyword evidence="9 13" id="KW-0961">Cell wall biogenesis/degradation</keyword>
<proteinExistence type="inferred from homology"/>
<organism evidence="15 16">
    <name type="scientific">Ferrimonas gelatinilytica</name>
    <dbReference type="NCBI Taxonomy" id="1255257"/>
    <lineage>
        <taxon>Bacteria</taxon>
        <taxon>Pseudomonadati</taxon>
        <taxon>Pseudomonadota</taxon>
        <taxon>Gammaproteobacteria</taxon>
        <taxon>Alteromonadales</taxon>
        <taxon>Ferrimonadaceae</taxon>
        <taxon>Ferrimonas</taxon>
    </lineage>
</organism>
<dbReference type="Proteomes" id="UP001501600">
    <property type="component" value="Unassembled WGS sequence"/>
</dbReference>
<evidence type="ECO:0000256" key="5">
    <source>
        <dbReference type="ARBA" id="ARBA00022679"/>
    </source>
</evidence>
<evidence type="ECO:0000256" key="8">
    <source>
        <dbReference type="ARBA" id="ARBA00023306"/>
    </source>
</evidence>
<comment type="caution">
    <text evidence="15">The sequence shown here is derived from an EMBL/GenBank/DDBJ whole genome shotgun (WGS) entry which is preliminary data.</text>
</comment>
<dbReference type="NCBIfam" id="TIGR01072">
    <property type="entry name" value="murA"/>
    <property type="match status" value="1"/>
</dbReference>
<keyword evidence="16" id="KW-1185">Reference proteome</keyword>
<evidence type="ECO:0000256" key="12">
    <source>
        <dbReference type="ARBA" id="ARBA00047527"/>
    </source>
</evidence>
<keyword evidence="10 13" id="KW-0670">Pyruvate</keyword>
<feature type="binding site" evidence="13">
    <location>
        <position position="307"/>
    </location>
    <ligand>
        <name>UDP-N-acetyl-alpha-D-glucosamine</name>
        <dbReference type="ChEBI" id="CHEBI:57705"/>
    </ligand>
</feature>
<dbReference type="EMBL" id="BAABLF010000029">
    <property type="protein sequence ID" value="GAA5194405.1"/>
    <property type="molecule type" value="Genomic_DNA"/>
</dbReference>
<dbReference type="HAMAP" id="MF_00111">
    <property type="entry name" value="MurA"/>
    <property type="match status" value="1"/>
</dbReference>
<dbReference type="PANTHER" id="PTHR43783">
    <property type="entry name" value="UDP-N-ACETYLGLUCOSAMINE 1-CARBOXYVINYLTRANSFERASE"/>
    <property type="match status" value="1"/>
</dbReference>
<dbReference type="NCBIfam" id="NF006873">
    <property type="entry name" value="PRK09369.1"/>
    <property type="match status" value="1"/>
</dbReference>
<dbReference type="InterPro" id="IPR013792">
    <property type="entry name" value="RNA3'P_cycl/enolpyr_Trfase_a/b"/>
</dbReference>
<evidence type="ECO:0000313" key="15">
    <source>
        <dbReference type="EMBL" id="GAA5194405.1"/>
    </source>
</evidence>
<evidence type="ECO:0000256" key="13">
    <source>
        <dbReference type="HAMAP-Rule" id="MF_00111"/>
    </source>
</evidence>
<dbReference type="InterPro" id="IPR050068">
    <property type="entry name" value="MurA_subfamily"/>
</dbReference>
<feature type="modified residue" description="2-(S-cysteinyl)pyruvic acid O-phosphothioketal" evidence="13">
    <location>
        <position position="117"/>
    </location>
</feature>
<keyword evidence="7 13" id="KW-0573">Peptidoglycan synthesis</keyword>
<evidence type="ECO:0000259" key="14">
    <source>
        <dbReference type="Pfam" id="PF00275"/>
    </source>
</evidence>
<dbReference type="InterPro" id="IPR036968">
    <property type="entry name" value="Enolpyruvate_Tfrase_sf"/>
</dbReference>
<evidence type="ECO:0000256" key="9">
    <source>
        <dbReference type="ARBA" id="ARBA00023316"/>
    </source>
</evidence>
<comment type="function">
    <text evidence="13">Cell wall formation. Adds enolpyruvyl to UDP-N-acetylglucosamine.</text>
</comment>
<comment type="caution">
    <text evidence="13">Lacks conserved residue(s) required for the propagation of feature annotation.</text>
</comment>
<evidence type="ECO:0000256" key="4">
    <source>
        <dbReference type="ARBA" id="ARBA00022618"/>
    </source>
</evidence>
<dbReference type="InterPro" id="IPR005750">
    <property type="entry name" value="UDP_GlcNAc_COvinyl_MurA"/>
</dbReference>
<reference evidence="16" key="1">
    <citation type="journal article" date="2019" name="Int. J. Syst. Evol. Microbiol.">
        <title>The Global Catalogue of Microorganisms (GCM) 10K type strain sequencing project: providing services to taxonomists for standard genome sequencing and annotation.</title>
        <authorList>
            <consortium name="The Broad Institute Genomics Platform"/>
            <consortium name="The Broad Institute Genome Sequencing Center for Infectious Disease"/>
            <person name="Wu L."/>
            <person name="Ma J."/>
        </authorList>
    </citation>
    <scope>NUCLEOTIDE SEQUENCE [LARGE SCALE GENOMIC DNA]</scope>
    <source>
        <strain evidence="16">JCM 18720</strain>
    </source>
</reference>
<accession>A0ABP9SGB8</accession>
<evidence type="ECO:0000313" key="16">
    <source>
        <dbReference type="Proteomes" id="UP001501600"/>
    </source>
</evidence>
<feature type="binding site" evidence="13">
    <location>
        <position position="329"/>
    </location>
    <ligand>
        <name>UDP-N-acetyl-alpha-D-glucosamine</name>
        <dbReference type="ChEBI" id="CHEBI:57705"/>
    </ligand>
</feature>
<keyword evidence="6 13" id="KW-0133">Cell shape</keyword>
<evidence type="ECO:0000256" key="3">
    <source>
        <dbReference type="ARBA" id="ARBA00022490"/>
    </source>
</evidence>
<gene>
    <name evidence="13 15" type="primary">murA</name>
    <name evidence="15" type="ORF">GCM10025772_27310</name>
</gene>
<dbReference type="InterPro" id="IPR001986">
    <property type="entry name" value="Enolpyruvate_Tfrase_dom"/>
</dbReference>
<sequence>MDKLQVRAAGPLTGEVTISGAKNAALPILMSAVLAQDTMTLGNVPALRDVNTTIALLRQLGAEVSDLVDNTLTINPATIDNCVAEYELVKTMRASIMLLGPLLAKYGHAEVSLPGGCAIGARPVNLHIHGLRAMGAEVKVEEGYVKAKVDGRLKGATILMDVVSVTGTENLMAAAALADGVTFIENAAREPEVVDLACCLNAMGAKISGAGTDVIRIEGVEQLKGVQFDVMPDRIETGTYLVAAAATRGSIVCRKAAPETLEPVLLKLEEAGARIERGDDWISLDMAGQRPKPVNIKTAPHPAFPTDMQAQFCTLNALAGGTAKVTETIFENRFMHVPELQRMGAAMELEGHTCIIEGREDLQGAQVMATDLRASACLVIAGLVASGTTLVDRIYHLDRGYELIEHKLAGLGADVVRISA</sequence>
<dbReference type="EC" id="2.5.1.7" evidence="13"/>
<evidence type="ECO:0000256" key="10">
    <source>
        <dbReference type="ARBA" id="ARBA00023317"/>
    </source>
</evidence>
<keyword evidence="3 13" id="KW-0963">Cytoplasm</keyword>
<evidence type="ECO:0000256" key="2">
    <source>
        <dbReference type="ARBA" id="ARBA00004752"/>
    </source>
</evidence>
<comment type="subcellular location">
    <subcellularLocation>
        <location evidence="1 13">Cytoplasm</location>
    </subcellularLocation>
</comment>
<feature type="binding site" evidence="13">
    <location>
        <position position="93"/>
    </location>
    <ligand>
        <name>UDP-N-acetyl-alpha-D-glucosamine</name>
        <dbReference type="ChEBI" id="CHEBI:57705"/>
    </ligand>
</feature>
<keyword evidence="5 13" id="KW-0808">Transferase</keyword>
<comment type="catalytic activity">
    <reaction evidence="12 13">
        <text>phosphoenolpyruvate + UDP-N-acetyl-alpha-D-glucosamine = UDP-N-acetyl-3-O-(1-carboxyvinyl)-alpha-D-glucosamine + phosphate</text>
        <dbReference type="Rhea" id="RHEA:18681"/>
        <dbReference type="ChEBI" id="CHEBI:43474"/>
        <dbReference type="ChEBI" id="CHEBI:57705"/>
        <dbReference type="ChEBI" id="CHEBI:58702"/>
        <dbReference type="ChEBI" id="CHEBI:68483"/>
        <dbReference type="EC" id="2.5.1.7"/>
    </reaction>
</comment>
<dbReference type="Pfam" id="PF00275">
    <property type="entry name" value="EPSP_synthase"/>
    <property type="match status" value="1"/>
</dbReference>
<comment type="similarity">
    <text evidence="11 13">Belongs to the EPSP synthase family. MurA subfamily.</text>
</comment>
<dbReference type="SUPFAM" id="SSF55205">
    <property type="entry name" value="EPT/RTPC-like"/>
    <property type="match status" value="1"/>
</dbReference>
<evidence type="ECO:0000256" key="6">
    <source>
        <dbReference type="ARBA" id="ARBA00022960"/>
    </source>
</evidence>
<keyword evidence="4 13" id="KW-0132">Cell division</keyword>
<feature type="domain" description="Enolpyruvate transferase" evidence="14">
    <location>
        <begin position="7"/>
        <end position="408"/>
    </location>
</feature>
<comment type="pathway">
    <text evidence="2 13">Cell wall biogenesis; peptidoglycan biosynthesis.</text>
</comment>
<dbReference type="PANTHER" id="PTHR43783:SF1">
    <property type="entry name" value="UDP-N-ACETYLGLUCOSAMINE 1-CARBOXYVINYLTRANSFERASE"/>
    <property type="match status" value="1"/>
</dbReference>
<keyword evidence="8 13" id="KW-0131">Cell cycle</keyword>
<dbReference type="RefSeq" id="WP_345317728.1">
    <property type="nucleotide sequence ID" value="NZ_BAABLF010000029.1"/>
</dbReference>
<dbReference type="CDD" id="cd01555">
    <property type="entry name" value="UdpNAET"/>
    <property type="match status" value="1"/>
</dbReference>
<name>A0ABP9SGB8_9GAMM</name>
<evidence type="ECO:0000256" key="1">
    <source>
        <dbReference type="ARBA" id="ARBA00004496"/>
    </source>
</evidence>
<dbReference type="Gene3D" id="3.65.10.10">
    <property type="entry name" value="Enolpyruvate transferase domain"/>
    <property type="match status" value="2"/>
</dbReference>
<protein>
    <recommendedName>
        <fullName evidence="13">UDP-N-acetylglucosamine 1-carboxyvinyltransferase</fullName>
        <ecNumber evidence="13">2.5.1.7</ecNumber>
    </recommendedName>
    <alternativeName>
        <fullName evidence="13">Enoylpyruvate transferase</fullName>
    </alternativeName>
    <alternativeName>
        <fullName evidence="13">UDP-N-acetylglucosamine enolpyruvyl transferase</fullName>
        <shortName evidence="13">EPT</shortName>
    </alternativeName>
</protein>
<evidence type="ECO:0000256" key="11">
    <source>
        <dbReference type="ARBA" id="ARBA00038367"/>
    </source>
</evidence>
<feature type="active site" description="Proton donor" evidence="13">
    <location>
        <position position="117"/>
    </location>
</feature>
<evidence type="ECO:0000256" key="7">
    <source>
        <dbReference type="ARBA" id="ARBA00022984"/>
    </source>
</evidence>